<proteinExistence type="predicted"/>
<dbReference type="AlphaFoldDB" id="A0A428JRD8"/>
<gene>
    <name evidence="1" type="ORF">EI290_04915</name>
</gene>
<dbReference type="EMBL" id="RWIS01000002">
    <property type="protein sequence ID" value="RSK36228.1"/>
    <property type="molecule type" value="Genomic_DNA"/>
</dbReference>
<evidence type="ECO:0000313" key="2">
    <source>
        <dbReference type="Proteomes" id="UP000280066"/>
    </source>
</evidence>
<keyword evidence="2" id="KW-1185">Reference proteome</keyword>
<evidence type="ECO:0000313" key="1">
    <source>
        <dbReference type="EMBL" id="RSK36228.1"/>
    </source>
</evidence>
<protein>
    <submittedName>
        <fullName evidence="1">Uncharacterized protein</fullName>
    </submittedName>
</protein>
<reference evidence="1 2" key="1">
    <citation type="submission" date="2018-12" db="EMBL/GenBank/DDBJ databases">
        <authorList>
            <person name="Feng G."/>
            <person name="Zhu H."/>
        </authorList>
    </citation>
    <scope>NUCLEOTIDE SEQUENCE [LARGE SCALE GENOMIC DNA]</scope>
    <source>
        <strain evidence="1 2">9PBR-2</strain>
    </source>
</reference>
<accession>A0A428JRD8</accession>
<sequence length="89" mass="9527">MAYQYQLAHSLGAGSHQLGEQLMQLAAVFRNVQAGIVAHVQTAHVGFLLQPRAEAEVVGAIAGLPDNFVAHQPVQKHHGFARPPIGSRL</sequence>
<name>A0A428JRD8_9BACT</name>
<dbReference type="Proteomes" id="UP000280066">
    <property type="component" value="Unassembled WGS sequence"/>
</dbReference>
<comment type="caution">
    <text evidence="1">The sequence shown here is derived from an EMBL/GenBank/DDBJ whole genome shotgun (WGS) entry which is preliminary data.</text>
</comment>
<organism evidence="1 2">
    <name type="scientific">Hymenobacter metallilatus</name>
    <dbReference type="NCBI Taxonomy" id="2493666"/>
    <lineage>
        <taxon>Bacteria</taxon>
        <taxon>Pseudomonadati</taxon>
        <taxon>Bacteroidota</taxon>
        <taxon>Cytophagia</taxon>
        <taxon>Cytophagales</taxon>
        <taxon>Hymenobacteraceae</taxon>
        <taxon>Hymenobacter</taxon>
    </lineage>
</organism>